<dbReference type="PANTHER" id="PTHR34934">
    <property type="entry name" value="FLAVIN-DEPENDENT THYMIDYLATE SYNTHASE"/>
    <property type="match status" value="1"/>
</dbReference>
<keyword evidence="4" id="KW-0274">FAD</keyword>
<keyword evidence="5" id="KW-0521">NADP</keyword>
<dbReference type="Gene3D" id="3.30.1360.170">
    <property type="match status" value="2"/>
</dbReference>
<keyword evidence="1 6" id="KW-0489">Methyltransferase</keyword>
<comment type="caution">
    <text evidence="6">The sequence shown here is derived from an EMBL/GenBank/DDBJ whole genome shotgun (WGS) entry which is preliminary data.</text>
</comment>
<keyword evidence="6" id="KW-0436">Ligase</keyword>
<keyword evidence="3" id="KW-0545">Nucleotide biosynthesis</keyword>
<accession>A0ABU2GVJ9</accession>
<dbReference type="PROSITE" id="PS51331">
    <property type="entry name" value="THYX"/>
    <property type="match status" value="2"/>
</dbReference>
<sequence length="546" mass="62132">MALNAVQHEAPLTGRVEEFTDDERDFLLQYVTNVDEPVFALINLPEVVKGALFARYSRSSKPLRRLLLDEFREDLDGHHHSVEEVSHQRAESLYSRVFTQFGDDSIAQLGGVHLACEGASNILTKVLERGRLASYLEQSTRYIPYDELVNGQWNYHVPTELSGSLLHLYRRTLDHSFEVYSDSLKTVYQFLLESTPRPANVSEPAFSRTMRARSLDACRGLLPAATRSNLGIYASGQAYEALLLRMRASSNSEVLRFADLILAELRKVIPSFMTRVDLPDRGLIWSEYIASVAQRTQSHAVQVAEQRVPSHESYPTMVDLVDFDPEGELKTIAAALYPYSSASDRELMSIVCRMSHDERVSILRDYVGTRLNRRHKPGRGFERTSYRFDIVADYGAFRDLQRHRLLTIDWQSLTPELGYTVDPLIEQAGLRQKYDSVMKQSAALHRSLVGEGHVEVAQYSVAMGFRIRFYMQMNAREAMHILELRSAPQGHESYRLVSQQMHSLIRDQAKHYAIADAMNYVDHHKATTGRLESEIKTDGREIAGGD</sequence>
<dbReference type="RefSeq" id="WP_310951445.1">
    <property type="nucleotide sequence ID" value="NZ_JAVLUS010000014.1"/>
</dbReference>
<dbReference type="CDD" id="cd20175">
    <property type="entry name" value="ThyX"/>
    <property type="match status" value="1"/>
</dbReference>
<dbReference type="SUPFAM" id="SSF69796">
    <property type="entry name" value="Thymidylate synthase-complementing protein Thy1"/>
    <property type="match status" value="2"/>
</dbReference>
<dbReference type="GO" id="GO:0050797">
    <property type="term" value="F:thymidylate synthase (FAD) activity"/>
    <property type="evidence" value="ECO:0007669"/>
    <property type="project" value="UniProtKB-EC"/>
</dbReference>
<dbReference type="InterPro" id="IPR003669">
    <property type="entry name" value="Thymidylate_synthase_ThyX"/>
</dbReference>
<reference evidence="6 7" key="1">
    <citation type="submission" date="2023-08" db="EMBL/GenBank/DDBJ databases">
        <title>Bioegradation of LLDPE and BLDPE plastic by marine bacteria from coast plastic debris.</title>
        <authorList>
            <person name="Rong Z."/>
        </authorList>
    </citation>
    <scope>NUCLEOTIDE SEQUENCE [LARGE SCALE GENOMIC DNA]</scope>
    <source>
        <strain evidence="6 7">Z-2</strain>
    </source>
</reference>
<keyword evidence="7" id="KW-1185">Reference proteome</keyword>
<evidence type="ECO:0000256" key="2">
    <source>
        <dbReference type="ARBA" id="ARBA00022630"/>
    </source>
</evidence>
<evidence type="ECO:0000313" key="7">
    <source>
        <dbReference type="Proteomes" id="UP001265083"/>
    </source>
</evidence>
<dbReference type="GO" id="GO:0016874">
    <property type="term" value="F:ligase activity"/>
    <property type="evidence" value="ECO:0007669"/>
    <property type="project" value="UniProtKB-KW"/>
</dbReference>
<dbReference type="Pfam" id="PF02511">
    <property type="entry name" value="Thy1"/>
    <property type="match status" value="2"/>
</dbReference>
<evidence type="ECO:0000256" key="4">
    <source>
        <dbReference type="ARBA" id="ARBA00022827"/>
    </source>
</evidence>
<dbReference type="Proteomes" id="UP001265083">
    <property type="component" value="Unassembled WGS sequence"/>
</dbReference>
<gene>
    <name evidence="6" type="ORF">RD149_17190</name>
</gene>
<evidence type="ECO:0000256" key="1">
    <source>
        <dbReference type="ARBA" id="ARBA00022603"/>
    </source>
</evidence>
<organism evidence="6 7">
    <name type="scientific">Gordonia westfalica</name>
    <dbReference type="NCBI Taxonomy" id="158898"/>
    <lineage>
        <taxon>Bacteria</taxon>
        <taxon>Bacillati</taxon>
        <taxon>Actinomycetota</taxon>
        <taxon>Actinomycetes</taxon>
        <taxon>Mycobacteriales</taxon>
        <taxon>Gordoniaceae</taxon>
        <taxon>Gordonia</taxon>
    </lineage>
</organism>
<dbReference type="PANTHER" id="PTHR34934:SF1">
    <property type="entry name" value="FLAVIN-DEPENDENT THYMIDYLATE SYNTHASE"/>
    <property type="match status" value="1"/>
</dbReference>
<dbReference type="InterPro" id="IPR036098">
    <property type="entry name" value="Thymidylate_synthase_ThyX_sf"/>
</dbReference>
<evidence type="ECO:0000256" key="5">
    <source>
        <dbReference type="ARBA" id="ARBA00022857"/>
    </source>
</evidence>
<keyword evidence="2" id="KW-0285">Flavoprotein</keyword>
<dbReference type="EC" id="2.1.1.148" evidence="6"/>
<protein>
    <submittedName>
        <fullName evidence="6">FAD-dependent thymidylate synthase</fullName>
        <ecNumber evidence="6">2.1.1.148</ecNumber>
    </submittedName>
</protein>
<dbReference type="EMBL" id="JAVLUS010000014">
    <property type="protein sequence ID" value="MDS1115492.1"/>
    <property type="molecule type" value="Genomic_DNA"/>
</dbReference>
<evidence type="ECO:0000313" key="6">
    <source>
        <dbReference type="EMBL" id="MDS1115492.1"/>
    </source>
</evidence>
<evidence type="ECO:0000256" key="3">
    <source>
        <dbReference type="ARBA" id="ARBA00022727"/>
    </source>
</evidence>
<name>A0ABU2GVJ9_9ACTN</name>
<proteinExistence type="predicted"/>
<dbReference type="GO" id="GO:0032259">
    <property type="term" value="P:methylation"/>
    <property type="evidence" value="ECO:0007669"/>
    <property type="project" value="UniProtKB-KW"/>
</dbReference>
<keyword evidence="6" id="KW-0808">Transferase</keyword>